<dbReference type="OrthoDB" id="641593at2759"/>
<dbReference type="PANTHER" id="PTHR36806">
    <property type="entry name" value="ADENINE PHOSPHORIBOSYLTRANSFERASE"/>
    <property type="match status" value="1"/>
</dbReference>
<comment type="caution">
    <text evidence="2">The sequence shown here is derived from an EMBL/GenBank/DDBJ whole genome shotgun (WGS) entry which is preliminary data.</text>
</comment>
<dbReference type="Proteomes" id="UP000585474">
    <property type="component" value="Unassembled WGS sequence"/>
</dbReference>
<gene>
    <name evidence="2" type="ORF">Acr_18g0003450</name>
</gene>
<reference evidence="2 3" key="1">
    <citation type="submission" date="2019-07" db="EMBL/GenBank/DDBJ databases">
        <title>De Novo Assembly of kiwifruit Actinidia rufa.</title>
        <authorList>
            <person name="Sugita-Konishi S."/>
            <person name="Sato K."/>
            <person name="Mori E."/>
            <person name="Abe Y."/>
            <person name="Kisaki G."/>
            <person name="Hamano K."/>
            <person name="Suezawa K."/>
            <person name="Otani M."/>
            <person name="Fukuda T."/>
            <person name="Manabe T."/>
            <person name="Gomi K."/>
            <person name="Tabuchi M."/>
            <person name="Akimitsu K."/>
            <person name="Kataoka I."/>
        </authorList>
    </citation>
    <scope>NUCLEOTIDE SEQUENCE [LARGE SCALE GENOMIC DNA]</scope>
    <source>
        <strain evidence="3">cv. Fuchu</strain>
    </source>
</reference>
<evidence type="ECO:0000313" key="2">
    <source>
        <dbReference type="EMBL" id="GFZ06175.1"/>
    </source>
</evidence>
<evidence type="ECO:0000256" key="1">
    <source>
        <dbReference type="SAM" id="MobiDB-lite"/>
    </source>
</evidence>
<sequence>MKVPKPFPNSPLPQRFQPLRSPPPQTAADQNDHHRITTTPSPTLSLLLLTLLLIATPPLSHSLSYSQFQTLHSLAHSLATRVATLRASRGDVSGSDRARLLARRLERGLGKGFWAISWSLGWDYVRNYAWRDAASFELLGAVSDANELLRYLSELGRVESDLQRVEWIGRNYRNVLRVSKSLFQRLLNFFKQSGPLREVVETVQKEVVEGDLLRDCLELGSNDLKGLVQILKDIALQYSSSSGRTEDL</sequence>
<name>A0A7J0G5V5_9ERIC</name>
<feature type="region of interest" description="Disordered" evidence="1">
    <location>
        <begin position="1"/>
        <end position="36"/>
    </location>
</feature>
<accession>A0A7J0G5V5</accession>
<dbReference type="EMBL" id="BJWL01000018">
    <property type="protein sequence ID" value="GFZ06175.1"/>
    <property type="molecule type" value="Genomic_DNA"/>
</dbReference>
<feature type="compositionally biased region" description="Pro residues" evidence="1">
    <location>
        <begin position="1"/>
        <end position="11"/>
    </location>
</feature>
<organism evidence="2 3">
    <name type="scientific">Actinidia rufa</name>
    <dbReference type="NCBI Taxonomy" id="165716"/>
    <lineage>
        <taxon>Eukaryota</taxon>
        <taxon>Viridiplantae</taxon>
        <taxon>Streptophyta</taxon>
        <taxon>Embryophyta</taxon>
        <taxon>Tracheophyta</taxon>
        <taxon>Spermatophyta</taxon>
        <taxon>Magnoliopsida</taxon>
        <taxon>eudicotyledons</taxon>
        <taxon>Gunneridae</taxon>
        <taxon>Pentapetalae</taxon>
        <taxon>asterids</taxon>
        <taxon>Ericales</taxon>
        <taxon>Actinidiaceae</taxon>
        <taxon>Actinidia</taxon>
    </lineage>
</organism>
<keyword evidence="3" id="KW-1185">Reference proteome</keyword>
<dbReference type="AlphaFoldDB" id="A0A7J0G5V5"/>
<evidence type="ECO:0000313" key="3">
    <source>
        <dbReference type="Proteomes" id="UP000585474"/>
    </source>
</evidence>
<proteinExistence type="predicted"/>
<protein>
    <submittedName>
        <fullName evidence="2">Uncharacterized protein</fullName>
    </submittedName>
</protein>